<proteinExistence type="predicted"/>
<reference evidence="2" key="1">
    <citation type="submission" date="2022-09" db="EMBL/GenBank/DDBJ databases">
        <title>Actin cytoskeleton and complex cell architecture in an #Asgard archaeon.</title>
        <authorList>
            <person name="Ponce Toledo R.I."/>
            <person name="Schleper C."/>
            <person name="Rodrigues Oliveira T."/>
            <person name="Wollweber F."/>
            <person name="Xu J."/>
            <person name="Rittmann S."/>
            <person name="Klingl A."/>
            <person name="Pilhofer M."/>
        </authorList>
    </citation>
    <scope>NUCLEOTIDE SEQUENCE</scope>
    <source>
        <strain evidence="2">B-35</strain>
    </source>
</reference>
<evidence type="ECO:0000256" key="1">
    <source>
        <dbReference type="SAM" id="Phobius"/>
    </source>
</evidence>
<keyword evidence="1" id="KW-0812">Transmembrane</keyword>
<evidence type="ECO:0000313" key="3">
    <source>
        <dbReference type="Proteomes" id="UP001208689"/>
    </source>
</evidence>
<keyword evidence="1" id="KW-1133">Transmembrane helix</keyword>
<dbReference type="Proteomes" id="UP001208689">
    <property type="component" value="Chromosome"/>
</dbReference>
<feature type="transmembrane region" description="Helical" evidence="1">
    <location>
        <begin position="122"/>
        <end position="142"/>
    </location>
</feature>
<keyword evidence="3" id="KW-1185">Reference proteome</keyword>
<evidence type="ECO:0008006" key="4">
    <source>
        <dbReference type="Google" id="ProtNLM"/>
    </source>
</evidence>
<dbReference type="EMBL" id="CP104013">
    <property type="protein sequence ID" value="UYP45841.1"/>
    <property type="molecule type" value="Genomic_DNA"/>
</dbReference>
<protein>
    <recommendedName>
        <fullName evidence="4">DUF3784 domain-containing protein</fullName>
    </recommendedName>
</protein>
<keyword evidence="1" id="KW-0472">Membrane</keyword>
<gene>
    <name evidence="2" type="ORF">NEF87_002126</name>
</gene>
<evidence type="ECO:0000313" key="2">
    <source>
        <dbReference type="EMBL" id="UYP45841.1"/>
    </source>
</evidence>
<accession>A0ABY6HTG1</accession>
<feature type="transmembrane region" description="Helical" evidence="1">
    <location>
        <begin position="52"/>
        <end position="78"/>
    </location>
</feature>
<feature type="transmembrane region" description="Helical" evidence="1">
    <location>
        <begin position="84"/>
        <end position="102"/>
    </location>
</feature>
<organism evidence="2 3">
    <name type="scientific">Candidatus Lokiarchaeum ossiferum</name>
    <dbReference type="NCBI Taxonomy" id="2951803"/>
    <lineage>
        <taxon>Archaea</taxon>
        <taxon>Promethearchaeati</taxon>
        <taxon>Promethearchaeota</taxon>
        <taxon>Promethearchaeia</taxon>
        <taxon>Promethearchaeales</taxon>
        <taxon>Promethearchaeaceae</taxon>
        <taxon>Candidatus Lokiarchaeum</taxon>
    </lineage>
</organism>
<sequence>MSLLTIITIFFLVMEFTNVGALYFFPGTKYANAVGVFNAWEKSKQDPEVHRLVKYLTSWVAGTKLIFIGLLIVILLTADATTQWWAAVVMVLSIASFFWKLFPLIRKMDNDDQISPKKYSLALGIMIAVFISMFIIAVIFAWPF</sequence>
<feature type="transmembrane region" description="Helical" evidence="1">
    <location>
        <begin position="6"/>
        <end position="25"/>
    </location>
</feature>
<name>A0ABY6HTG1_9ARCH</name>